<protein>
    <recommendedName>
        <fullName evidence="2">Putative 4-hydroxy-4-methyl-2-oxoglutarate aldolase</fullName>
    </recommendedName>
    <alternativeName>
        <fullName evidence="3">Regulator of ribonuclease activity homolog</fullName>
    </alternativeName>
    <alternativeName>
        <fullName evidence="4">RraA-like protein</fullName>
    </alternativeName>
</protein>
<dbReference type="OrthoDB" id="9805307at2"/>
<dbReference type="PANTHER" id="PTHR33254">
    <property type="entry name" value="4-HYDROXY-4-METHYL-2-OXOGLUTARATE ALDOLASE 3-RELATED"/>
    <property type="match status" value="1"/>
</dbReference>
<dbReference type="InterPro" id="IPR005493">
    <property type="entry name" value="RraA/RraA-like"/>
</dbReference>
<comment type="cofactor">
    <cofactor evidence="1">
        <name>a divalent metal cation</name>
        <dbReference type="ChEBI" id="CHEBI:60240"/>
    </cofactor>
</comment>
<dbReference type="PANTHER" id="PTHR33254:SF4">
    <property type="entry name" value="4-HYDROXY-4-METHYL-2-OXOGLUTARATE ALDOLASE 3-RELATED"/>
    <property type="match status" value="1"/>
</dbReference>
<reference evidence="6 7" key="1">
    <citation type="journal article" date="2014" name="Genome Announc.">
        <title>Draft Genome Sequence of Advenella kashmirensis Strain W13003, a Polycyclic Aromatic Hydrocarbon-Degrading Bacterium.</title>
        <authorList>
            <person name="Wang X."/>
            <person name="Jin D."/>
            <person name="Zhou L."/>
            <person name="Wu L."/>
            <person name="An W."/>
            <person name="Zhao L."/>
        </authorList>
    </citation>
    <scope>NUCLEOTIDE SEQUENCE [LARGE SCALE GENOMIC DNA]</scope>
    <source>
        <strain evidence="6 7">W13003</strain>
    </source>
</reference>
<evidence type="ECO:0000256" key="5">
    <source>
        <dbReference type="PIRSR" id="PIRSR605493-1"/>
    </source>
</evidence>
<dbReference type="InterPro" id="IPR036704">
    <property type="entry name" value="RraA/RraA-like_sf"/>
</dbReference>
<proteinExistence type="predicted"/>
<dbReference type="AlphaFoldDB" id="V8QLC6"/>
<keyword evidence="5" id="KW-0479">Metal-binding</keyword>
<dbReference type="CDD" id="cd16841">
    <property type="entry name" value="RraA_family"/>
    <property type="match status" value="1"/>
</dbReference>
<dbReference type="eggNOG" id="COG0684">
    <property type="taxonomic scope" value="Bacteria"/>
</dbReference>
<evidence type="ECO:0000256" key="4">
    <source>
        <dbReference type="ARBA" id="ARBA00030169"/>
    </source>
</evidence>
<gene>
    <name evidence="6" type="ORF">W822_20560</name>
</gene>
<keyword evidence="5" id="KW-0460">Magnesium</keyword>
<dbReference type="EMBL" id="AYXT01000013">
    <property type="protein sequence ID" value="ETF00766.1"/>
    <property type="molecule type" value="Genomic_DNA"/>
</dbReference>
<name>V8QLC6_9BURK</name>
<dbReference type="SUPFAM" id="SSF89562">
    <property type="entry name" value="RraA-like"/>
    <property type="match status" value="1"/>
</dbReference>
<keyword evidence="7" id="KW-1185">Reference proteome</keyword>
<feature type="binding site" evidence="5">
    <location>
        <position position="113"/>
    </location>
    <ligand>
        <name>Mg(2+)</name>
        <dbReference type="ChEBI" id="CHEBI:18420"/>
    </ligand>
</feature>
<sequence>MQEIWQKTKYQALANAEISDALDFFGLPGSAHGLVGVTHAYRFMGTAYTVRFAPLDKAKPGTVGDFIDDVQSGQVIVLDNGGRTDCTVWGGILSQIARSRGISGTVIHGVCRDVEEAVQCGYPIFSRGTFMRTGKDRVQVEAINESVSLGDVRVNSGDLVCADQDGIVVVPEGWIVKVLEKALDIHQAERSIVESVKSGMTLKQAREQQGYHQLQRSQQN</sequence>
<feature type="binding site" evidence="5">
    <location>
        <position position="112"/>
    </location>
    <ligand>
        <name>substrate</name>
    </ligand>
</feature>
<dbReference type="RefSeq" id="WP_024007035.1">
    <property type="nucleotide sequence ID" value="NZ_KI650982.1"/>
</dbReference>
<dbReference type="Gene3D" id="3.50.30.40">
    <property type="entry name" value="Ribonuclease E inhibitor RraA/RraA-like"/>
    <property type="match status" value="1"/>
</dbReference>
<dbReference type="PATRIC" id="fig|1424334.3.peg.4124"/>
<dbReference type="Pfam" id="PF03737">
    <property type="entry name" value="RraA-like"/>
    <property type="match status" value="1"/>
</dbReference>
<evidence type="ECO:0000313" key="6">
    <source>
        <dbReference type="EMBL" id="ETF00766.1"/>
    </source>
</evidence>
<dbReference type="Gene3D" id="1.20.5.3070">
    <property type="match status" value="1"/>
</dbReference>
<dbReference type="GO" id="GO:0046872">
    <property type="term" value="F:metal ion binding"/>
    <property type="evidence" value="ECO:0007669"/>
    <property type="project" value="UniProtKB-KW"/>
</dbReference>
<dbReference type="Proteomes" id="UP000018733">
    <property type="component" value="Unassembled WGS sequence"/>
</dbReference>
<organism evidence="6 7">
    <name type="scientific">Advenella kashmirensis W13003</name>
    <dbReference type="NCBI Taxonomy" id="1424334"/>
    <lineage>
        <taxon>Bacteria</taxon>
        <taxon>Pseudomonadati</taxon>
        <taxon>Pseudomonadota</taxon>
        <taxon>Betaproteobacteria</taxon>
        <taxon>Burkholderiales</taxon>
        <taxon>Alcaligenaceae</taxon>
    </lineage>
</organism>
<evidence type="ECO:0000256" key="3">
    <source>
        <dbReference type="ARBA" id="ARBA00029596"/>
    </source>
</evidence>
<comment type="cofactor">
    <cofactor evidence="5">
        <name>Mg(2+)</name>
        <dbReference type="ChEBI" id="CHEBI:18420"/>
    </cofactor>
</comment>
<comment type="caution">
    <text evidence="6">The sequence shown here is derived from an EMBL/GenBank/DDBJ whole genome shotgun (WGS) entry which is preliminary data.</text>
</comment>
<feature type="binding site" evidence="5">
    <location>
        <begin position="90"/>
        <end position="93"/>
    </location>
    <ligand>
        <name>substrate</name>
    </ligand>
</feature>
<evidence type="ECO:0000256" key="1">
    <source>
        <dbReference type="ARBA" id="ARBA00001968"/>
    </source>
</evidence>
<evidence type="ECO:0000256" key="2">
    <source>
        <dbReference type="ARBA" id="ARBA00016549"/>
    </source>
</evidence>
<dbReference type="HOGENOM" id="CLU_072626_3_0_4"/>
<accession>V8QLC6</accession>
<evidence type="ECO:0000313" key="7">
    <source>
        <dbReference type="Proteomes" id="UP000018733"/>
    </source>
</evidence>
<dbReference type="STRING" id="1424334.W822_20560"/>